<evidence type="ECO:0008006" key="4">
    <source>
        <dbReference type="Google" id="ProtNLM"/>
    </source>
</evidence>
<dbReference type="PANTHER" id="PTHR34387">
    <property type="entry name" value="SLR1258 PROTEIN"/>
    <property type="match status" value="1"/>
</dbReference>
<dbReference type="Proteomes" id="UP000198634">
    <property type="component" value="Unassembled WGS sequence"/>
</dbReference>
<reference evidence="2 3" key="1">
    <citation type="submission" date="2016-10" db="EMBL/GenBank/DDBJ databases">
        <authorList>
            <person name="de Groot N.N."/>
        </authorList>
    </citation>
    <scope>NUCLEOTIDE SEQUENCE [LARGE SCALE GENOMIC DNA]</scope>
    <source>
        <strain evidence="2 3">DSM 22007</strain>
    </source>
</reference>
<protein>
    <recommendedName>
        <fullName evidence="4">26 kDa periplasmic immunogenic protein</fullName>
    </recommendedName>
</protein>
<dbReference type="Gene3D" id="3.30.70.2970">
    <property type="entry name" value="Protein of unknown function (DUF541), domain 2"/>
    <property type="match status" value="1"/>
</dbReference>
<dbReference type="AlphaFoldDB" id="A0A1H9KJG3"/>
<accession>A0A1H9KJG3</accession>
<dbReference type="STRING" id="657014.SAMN04488092_1197"/>
<dbReference type="OrthoDB" id="9813144at2"/>
<proteinExistence type="predicted"/>
<dbReference type="InterPro" id="IPR052022">
    <property type="entry name" value="26kDa_periplasmic_antigen"/>
</dbReference>
<feature type="signal peptide" evidence="1">
    <location>
        <begin position="1"/>
        <end position="19"/>
    </location>
</feature>
<dbReference type="RefSeq" id="WP_090271208.1">
    <property type="nucleotide sequence ID" value="NZ_FOEP01000019.1"/>
</dbReference>
<evidence type="ECO:0000256" key="1">
    <source>
        <dbReference type="SAM" id="SignalP"/>
    </source>
</evidence>
<organism evidence="2 3">
    <name type="scientific">Thalassovita taeanensis</name>
    <dbReference type="NCBI Taxonomy" id="657014"/>
    <lineage>
        <taxon>Bacteria</taxon>
        <taxon>Pseudomonadati</taxon>
        <taxon>Pseudomonadota</taxon>
        <taxon>Alphaproteobacteria</taxon>
        <taxon>Rhodobacterales</taxon>
        <taxon>Roseobacteraceae</taxon>
        <taxon>Thalassovita</taxon>
    </lineage>
</organism>
<dbReference type="InterPro" id="IPR007497">
    <property type="entry name" value="SIMPL/DUF541"/>
</dbReference>
<dbReference type="Pfam" id="PF04402">
    <property type="entry name" value="SIMPL"/>
    <property type="match status" value="1"/>
</dbReference>
<evidence type="ECO:0000313" key="3">
    <source>
        <dbReference type="Proteomes" id="UP000198634"/>
    </source>
</evidence>
<gene>
    <name evidence="2" type="ORF">SAMN04488092_1197</name>
</gene>
<keyword evidence="3" id="KW-1185">Reference proteome</keyword>
<feature type="chain" id="PRO_5009301033" description="26 kDa periplasmic immunogenic protein" evidence="1">
    <location>
        <begin position="20"/>
        <end position="228"/>
    </location>
</feature>
<evidence type="ECO:0000313" key="2">
    <source>
        <dbReference type="EMBL" id="SEQ99242.1"/>
    </source>
</evidence>
<dbReference type="Gene3D" id="3.30.110.170">
    <property type="entry name" value="Protein of unknown function (DUF541), domain 1"/>
    <property type="match status" value="1"/>
</dbReference>
<dbReference type="EMBL" id="FOEP01000019">
    <property type="protein sequence ID" value="SEQ99242.1"/>
    <property type="molecule type" value="Genomic_DNA"/>
</dbReference>
<dbReference type="PANTHER" id="PTHR34387:SF1">
    <property type="entry name" value="PERIPLASMIC IMMUNOGENIC PROTEIN"/>
    <property type="match status" value="1"/>
</dbReference>
<sequence>MKTLAPILALALSVTPVIAQETVPRQISVTGEGRVDLAPDMAVITLGVTQQDRSAQIAMDRTSQASAAVLARLTELGLAPRDVQTSDLSLYPQQDHSGSGPAKITGFVASNTIRIRVRDLDQLGALLGAVLEDGANRFEGLAFTLQNPRPSQDEARKLAVADALRKAALLAGAAGVELGEVLSISEGGGGTAPKMMMRGAAAEISSDVPVAGGEVSVTQQVNVVISLR</sequence>
<dbReference type="GO" id="GO:0006974">
    <property type="term" value="P:DNA damage response"/>
    <property type="evidence" value="ECO:0007669"/>
    <property type="project" value="TreeGrafter"/>
</dbReference>
<keyword evidence="1" id="KW-0732">Signal</keyword>
<name>A0A1H9KJG3_9RHOB</name>